<comment type="caution">
    <text evidence="4">The sequence shown here is derived from an EMBL/GenBank/DDBJ whole genome shotgun (WGS) entry which is preliminary data.</text>
</comment>
<reference evidence="4 5" key="1">
    <citation type="submission" date="2024-09" db="EMBL/GenBank/DDBJ databases">
        <title>The Natural Products Discovery Center: Release of the First 8490 Sequenced Strains for Exploring Actinobacteria Biosynthetic Diversity.</title>
        <authorList>
            <person name="Kalkreuter E."/>
            <person name="Kautsar S.A."/>
            <person name="Yang D."/>
            <person name="Bader C.D."/>
            <person name="Teijaro C.N."/>
            <person name="Fluegel L."/>
            <person name="Davis C.M."/>
            <person name="Simpson J.R."/>
            <person name="Lauterbach L."/>
            <person name="Steele A.D."/>
            <person name="Gui C."/>
            <person name="Meng S."/>
            <person name="Li G."/>
            <person name="Viehrig K."/>
            <person name="Ye F."/>
            <person name="Su P."/>
            <person name="Kiefer A.F."/>
            <person name="Nichols A."/>
            <person name="Cepeda A.J."/>
            <person name="Yan W."/>
            <person name="Fan B."/>
            <person name="Jiang Y."/>
            <person name="Adhikari A."/>
            <person name="Zheng C.-J."/>
            <person name="Schuster L."/>
            <person name="Cowan T.M."/>
            <person name="Smanski M.J."/>
            <person name="Chevrette M.G."/>
            <person name="De Carvalho L.P.S."/>
            <person name="Shen B."/>
        </authorList>
    </citation>
    <scope>NUCLEOTIDE SEQUENCE [LARGE SCALE GENOMIC DNA]</scope>
    <source>
        <strain evidence="4 5">NPDC058348</strain>
    </source>
</reference>
<accession>A0ABW6FEY7</accession>
<evidence type="ECO:0000313" key="4">
    <source>
        <dbReference type="EMBL" id="MFD5098122.1"/>
    </source>
</evidence>
<keyword evidence="1" id="KW-0238">DNA-binding</keyword>
<dbReference type="Gene3D" id="1.10.150.130">
    <property type="match status" value="1"/>
</dbReference>
<evidence type="ECO:0000256" key="1">
    <source>
        <dbReference type="ARBA" id="ARBA00023125"/>
    </source>
</evidence>
<name>A0ABW6FEY7_9ACTN</name>
<feature type="region of interest" description="Disordered" evidence="2">
    <location>
        <begin position="139"/>
        <end position="165"/>
    </location>
</feature>
<proteinExistence type="predicted"/>
<keyword evidence="5" id="KW-1185">Reference proteome</keyword>
<evidence type="ECO:0000256" key="2">
    <source>
        <dbReference type="SAM" id="MobiDB-lite"/>
    </source>
</evidence>
<evidence type="ECO:0000259" key="3">
    <source>
        <dbReference type="Pfam" id="PF02899"/>
    </source>
</evidence>
<gene>
    <name evidence="4" type="ORF">ACFWJN_03930</name>
</gene>
<dbReference type="Pfam" id="PF02899">
    <property type="entry name" value="Phage_int_SAM_1"/>
    <property type="match status" value="1"/>
</dbReference>
<dbReference type="InterPro" id="IPR004107">
    <property type="entry name" value="Integrase_SAM-like_N"/>
</dbReference>
<protein>
    <submittedName>
        <fullName evidence="4">Site-specific integrase</fullName>
    </submittedName>
</protein>
<dbReference type="InterPro" id="IPR010998">
    <property type="entry name" value="Integrase_recombinase_N"/>
</dbReference>
<sequence length="198" mass="22243">MAAFFAELQACSRPATTIRSYGMDLLRWWRFLAGWEVDWDRATRQHARDFARWMQVAPKPAPIHWRYRGADGLSPAPAARRAAGVPNAVTGRPGPGRLYSESTRARCETVLRSFYAFHLEEGTGPIINPFPAARERRRLPAAGRSARQPSGGRYRPSVPHRLPRRIPDGHFNGLFAALRHNRDRALLLSPGPTSLELA</sequence>
<evidence type="ECO:0000313" key="5">
    <source>
        <dbReference type="Proteomes" id="UP001598448"/>
    </source>
</evidence>
<dbReference type="Proteomes" id="UP001598448">
    <property type="component" value="Unassembled WGS sequence"/>
</dbReference>
<feature type="domain" description="Integrase SAM-like N-terminal" evidence="3">
    <location>
        <begin position="3"/>
        <end position="55"/>
    </location>
</feature>
<dbReference type="EMBL" id="JBHXIJ010000013">
    <property type="protein sequence ID" value="MFD5098122.1"/>
    <property type="molecule type" value="Genomic_DNA"/>
</dbReference>
<organism evidence="4 5">
    <name type="scientific">Streptomyces albidochromogenes</name>
    <dbReference type="NCBI Taxonomy" id="329524"/>
    <lineage>
        <taxon>Bacteria</taxon>
        <taxon>Bacillati</taxon>
        <taxon>Actinomycetota</taxon>
        <taxon>Actinomycetes</taxon>
        <taxon>Kitasatosporales</taxon>
        <taxon>Streptomycetaceae</taxon>
        <taxon>Streptomyces</taxon>
    </lineage>
</organism>
<dbReference type="RefSeq" id="WP_386708511.1">
    <property type="nucleotide sequence ID" value="NZ_JBHXIJ010000013.1"/>
</dbReference>